<proteinExistence type="evidence at transcript level"/>
<dbReference type="AlphaFoldDB" id="A0A088FGY3"/>
<protein>
    <submittedName>
        <fullName evidence="1">von Willebrand factor like 2</fullName>
    </submittedName>
</protein>
<name>A0A088FGY3_BOTSH</name>
<reference evidence="1" key="1">
    <citation type="journal article" date="2014" name="Genesis">
        <title>Whole-mount fluorescent in situ hybridization staining of the colonial tunicate Botryllus schlosseri.</title>
        <authorList>
            <person name="Langenbacher A.D."/>
            <person name="Rodriguez D."/>
            <person name="Di Maio A."/>
            <person name="De Tomaso A.W."/>
        </authorList>
    </citation>
    <scope>NUCLEOTIDE SEQUENCE</scope>
</reference>
<evidence type="ECO:0000313" key="1">
    <source>
        <dbReference type="EMBL" id="AIM45546.1"/>
    </source>
</evidence>
<dbReference type="Gene3D" id="2.10.25.10">
    <property type="entry name" value="Laminin"/>
    <property type="match status" value="1"/>
</dbReference>
<dbReference type="InterPro" id="IPR036084">
    <property type="entry name" value="Ser_inhib-like_sf"/>
</dbReference>
<dbReference type="SUPFAM" id="SSF57567">
    <property type="entry name" value="Serine protease inhibitors"/>
    <property type="match status" value="1"/>
</dbReference>
<dbReference type="EMBL" id="KJ747415">
    <property type="protein sequence ID" value="AIM45546.1"/>
    <property type="molecule type" value="mRNA"/>
</dbReference>
<feature type="non-terminal residue" evidence="1">
    <location>
        <position position="328"/>
    </location>
</feature>
<sequence length="328" mass="35514">SACRDVGLCIEWRSDSFCPYECPTNMEYRACGSSVVRTCDNYKDISIDEKMTSEGCFCSGDMVLIDGKCSAPVECPVYTDTDGKTHCVGDIFISAEDSCSTTTVLSDGSLVNSPIECAEPLECADSEVRVVVGESNCCPAYECLPLETCKGVVCPAYDDLTCDVGEEVQTIVHDECCVEMQCVCNTEKCPALPVPHCEDGETLIEKTSTCCTTHVCECNPDECHVPLCSGDGYHLEVVESGRCCPVYECVCDRSHCPAAKMPVCELGEVRSLVRTSDCCVSYECSCDQSKCPTAKEDCPEGYVLTKGTVENACCPEVYECQCDESVCP</sequence>
<dbReference type="CDD" id="cd19941">
    <property type="entry name" value="TIL"/>
    <property type="match status" value="1"/>
</dbReference>
<feature type="non-terminal residue" evidence="1">
    <location>
        <position position="1"/>
    </location>
</feature>
<organism evidence="1">
    <name type="scientific">Botryllus schlosseri</name>
    <name type="common">Golden star tunicate</name>
    <name type="synonym">Alcyonium schlosseri</name>
    <dbReference type="NCBI Taxonomy" id="30301"/>
    <lineage>
        <taxon>Eukaryota</taxon>
        <taxon>Metazoa</taxon>
        <taxon>Chordata</taxon>
        <taxon>Tunicata</taxon>
        <taxon>Ascidiacea</taxon>
        <taxon>Stolidobranchia</taxon>
        <taxon>Styelidae</taxon>
        <taxon>Botryllus</taxon>
    </lineage>
</organism>
<accession>A0A088FGY3</accession>